<keyword evidence="17" id="KW-1185">Reference proteome</keyword>
<keyword evidence="8 12" id="KW-0798">TonB box</keyword>
<evidence type="ECO:0000313" key="17">
    <source>
        <dbReference type="Proteomes" id="UP000295293"/>
    </source>
</evidence>
<dbReference type="EMBL" id="SNZH01000003">
    <property type="protein sequence ID" value="TDR46712.1"/>
    <property type="molecule type" value="Genomic_DNA"/>
</dbReference>
<dbReference type="GO" id="GO:0006826">
    <property type="term" value="P:iron ion transport"/>
    <property type="evidence" value="ECO:0007669"/>
    <property type="project" value="UniProtKB-KW"/>
</dbReference>
<evidence type="ECO:0000313" key="16">
    <source>
        <dbReference type="EMBL" id="TDR46712.1"/>
    </source>
</evidence>
<keyword evidence="5 11" id="KW-0812">Transmembrane</keyword>
<evidence type="ECO:0000256" key="12">
    <source>
        <dbReference type="RuleBase" id="RU003357"/>
    </source>
</evidence>
<dbReference type="Pfam" id="PF00593">
    <property type="entry name" value="TonB_dep_Rec_b-barrel"/>
    <property type="match status" value="1"/>
</dbReference>
<evidence type="ECO:0000256" key="5">
    <source>
        <dbReference type="ARBA" id="ARBA00022692"/>
    </source>
</evidence>
<comment type="subcellular location">
    <subcellularLocation>
        <location evidence="1 11">Cell outer membrane</location>
        <topology evidence="1 11">Multi-pass membrane protein</topology>
    </subcellularLocation>
</comment>
<keyword evidence="2 11" id="KW-0813">Transport</keyword>
<feature type="domain" description="TonB-dependent receptor-like beta-barrel" evidence="14">
    <location>
        <begin position="286"/>
        <end position="772"/>
    </location>
</feature>
<evidence type="ECO:0000259" key="14">
    <source>
        <dbReference type="Pfam" id="PF00593"/>
    </source>
</evidence>
<feature type="signal peptide" evidence="13">
    <location>
        <begin position="1"/>
        <end position="23"/>
    </location>
</feature>
<dbReference type="OrthoDB" id="127311at2"/>
<dbReference type="InterPro" id="IPR036942">
    <property type="entry name" value="Beta-barrel_TonB_sf"/>
</dbReference>
<evidence type="ECO:0000256" key="3">
    <source>
        <dbReference type="ARBA" id="ARBA00022452"/>
    </source>
</evidence>
<dbReference type="GO" id="GO:0009279">
    <property type="term" value="C:cell outer membrane"/>
    <property type="evidence" value="ECO:0007669"/>
    <property type="project" value="UniProtKB-SubCell"/>
</dbReference>
<dbReference type="InterPro" id="IPR000531">
    <property type="entry name" value="Beta-barrel_TonB"/>
</dbReference>
<keyword evidence="6" id="KW-0408">Iron</keyword>
<evidence type="ECO:0000256" key="8">
    <source>
        <dbReference type="ARBA" id="ARBA00023077"/>
    </source>
</evidence>
<evidence type="ECO:0000256" key="13">
    <source>
        <dbReference type="SAM" id="SignalP"/>
    </source>
</evidence>
<proteinExistence type="inferred from homology"/>
<reference evidence="16 17" key="1">
    <citation type="submission" date="2019-03" db="EMBL/GenBank/DDBJ databases">
        <title>Genomic Encyclopedia of Type Strains, Phase IV (KMG-IV): sequencing the most valuable type-strain genomes for metagenomic binning, comparative biology and taxonomic classification.</title>
        <authorList>
            <person name="Goeker M."/>
        </authorList>
    </citation>
    <scope>NUCLEOTIDE SEQUENCE [LARGE SCALE GENOMIC DNA]</scope>
    <source>
        <strain evidence="16 17">DSM 21667</strain>
    </source>
</reference>
<organism evidence="16 17">
    <name type="scientific">Tahibacter aquaticus</name>
    <dbReference type="NCBI Taxonomy" id="520092"/>
    <lineage>
        <taxon>Bacteria</taxon>
        <taxon>Pseudomonadati</taxon>
        <taxon>Pseudomonadota</taxon>
        <taxon>Gammaproteobacteria</taxon>
        <taxon>Lysobacterales</taxon>
        <taxon>Rhodanobacteraceae</taxon>
        <taxon>Tahibacter</taxon>
    </lineage>
</organism>
<keyword evidence="7" id="KW-0406">Ion transport</keyword>
<evidence type="ECO:0000256" key="9">
    <source>
        <dbReference type="ARBA" id="ARBA00023136"/>
    </source>
</evidence>
<keyword evidence="13" id="KW-0732">Signal</keyword>
<evidence type="ECO:0000256" key="6">
    <source>
        <dbReference type="ARBA" id="ARBA00023004"/>
    </source>
</evidence>
<dbReference type="InterPro" id="IPR039426">
    <property type="entry name" value="TonB-dep_rcpt-like"/>
</dbReference>
<dbReference type="Gene3D" id="2.40.170.20">
    <property type="entry name" value="TonB-dependent receptor, beta-barrel domain"/>
    <property type="match status" value="2"/>
</dbReference>
<feature type="chain" id="PRO_5020684028" evidence="13">
    <location>
        <begin position="24"/>
        <end position="811"/>
    </location>
</feature>
<gene>
    <name evidence="16" type="ORF">DFR29_103248</name>
</gene>
<keyword evidence="16" id="KW-0675">Receptor</keyword>
<evidence type="ECO:0000256" key="2">
    <source>
        <dbReference type="ARBA" id="ARBA00022448"/>
    </source>
</evidence>
<evidence type="ECO:0000256" key="1">
    <source>
        <dbReference type="ARBA" id="ARBA00004571"/>
    </source>
</evidence>
<dbReference type="PANTHER" id="PTHR32552">
    <property type="entry name" value="FERRICHROME IRON RECEPTOR-RELATED"/>
    <property type="match status" value="1"/>
</dbReference>
<dbReference type="PANTHER" id="PTHR32552:SF81">
    <property type="entry name" value="TONB-DEPENDENT OUTER MEMBRANE RECEPTOR"/>
    <property type="match status" value="1"/>
</dbReference>
<protein>
    <submittedName>
        <fullName evidence="16">Iron complex outermembrane receptor protein</fullName>
    </submittedName>
</protein>
<dbReference type="AlphaFoldDB" id="A0A4R6Z4V6"/>
<feature type="domain" description="TonB-dependent receptor plug" evidence="15">
    <location>
        <begin position="61"/>
        <end position="169"/>
    </location>
</feature>
<evidence type="ECO:0000256" key="7">
    <source>
        <dbReference type="ARBA" id="ARBA00023065"/>
    </source>
</evidence>
<dbReference type="SUPFAM" id="SSF56935">
    <property type="entry name" value="Porins"/>
    <property type="match status" value="1"/>
</dbReference>
<name>A0A4R6Z4V6_9GAMM</name>
<evidence type="ECO:0000256" key="10">
    <source>
        <dbReference type="ARBA" id="ARBA00023237"/>
    </source>
</evidence>
<keyword evidence="4" id="KW-0410">Iron transport</keyword>
<accession>A0A4R6Z4V6</accession>
<sequence length="811" mass="87833">MFVRKTLLHRSIAAVLAASSAMAAAQGNAGADSPPAPDGGNAETTALDLVTVTATKRSTPLQKTPVAITAISAQALDKERVITVQDITSLVPGFAATTQGDHGVITLTLRGIGNDSAKTEYADPEVALFVDGIYTPRAEGAASLLLDLESVEVLRGPQGTLWGRNSTVGAVNMQTAKPVIGDNSGTVQFGLGSYARLGGRGAFNLPISDSWAMRVAFAHEQHEGYVDYQNAGALLPSLESQRTAYLASGGDPAAFQAINPNLFVTGGEKYNAQNQTAVRISSLLQPSDKFSWNLSYEYFRDTGTPSMNLMQKPRAGQDFWSSLVDTAPSLDREVSSLRSRMDWELSDYLSLSYIAGISRFEGSADFDQDGGVQVPTSFATGATYQQDRTNYSVYRNHSHELNLTSNGENTIDWILGLYYAAEKNKIRFDIPIFNGTQQGTVAWQGSFIQPKQTVDSKAIFGQATWNVSDAFRLTGGLRYTDDAKENIGGRGWGWQGYGNPDIPQVPIAPGTIPSNANGFGFGIGGINDGQYDHGQLTWLARADYDVAAGFLVYASVSTGYKSGGLQDGGVPYQHEELTNFEIGTKSSFLDGQVVWNNAFYYEDFKDFQLAAPITFVDGSRGLGFSNVKGSTKVWGFESELNARLSDVDRLQFVFSAIPHKKLGTLLYAGSNDYQGLPPCPAESGIGNCLDVSGNELAHAPDAAFTLVYEHDFRFASGARLTPRISTHYETESWLSAFNLGDGDKQSSYTRTDLSARYLNPDGTWYVDLYVDNAEDKKVRTSAGRTAVGSGFEYLSQYLPPRTVGMNFGFWF</sequence>
<dbReference type="Pfam" id="PF07715">
    <property type="entry name" value="Plug"/>
    <property type="match status" value="1"/>
</dbReference>
<dbReference type="Proteomes" id="UP000295293">
    <property type="component" value="Unassembled WGS sequence"/>
</dbReference>
<dbReference type="RefSeq" id="WP_133817845.1">
    <property type="nucleotide sequence ID" value="NZ_SNZH01000003.1"/>
</dbReference>
<evidence type="ECO:0000256" key="4">
    <source>
        <dbReference type="ARBA" id="ARBA00022496"/>
    </source>
</evidence>
<dbReference type="InterPro" id="IPR012910">
    <property type="entry name" value="Plug_dom"/>
</dbReference>
<evidence type="ECO:0000256" key="11">
    <source>
        <dbReference type="PROSITE-ProRule" id="PRU01360"/>
    </source>
</evidence>
<keyword evidence="9 11" id="KW-0472">Membrane</keyword>
<comment type="caution">
    <text evidence="16">The sequence shown here is derived from an EMBL/GenBank/DDBJ whole genome shotgun (WGS) entry which is preliminary data.</text>
</comment>
<evidence type="ECO:0000259" key="15">
    <source>
        <dbReference type="Pfam" id="PF07715"/>
    </source>
</evidence>
<dbReference type="PROSITE" id="PS52016">
    <property type="entry name" value="TONB_DEPENDENT_REC_3"/>
    <property type="match status" value="1"/>
</dbReference>
<keyword evidence="10 11" id="KW-0998">Cell outer membrane</keyword>
<keyword evidence="3 11" id="KW-1134">Transmembrane beta strand</keyword>
<comment type="similarity">
    <text evidence="11 12">Belongs to the TonB-dependent receptor family.</text>
</comment>